<dbReference type="InterPro" id="IPR011993">
    <property type="entry name" value="PH-like_dom_sf"/>
</dbReference>
<dbReference type="PROSITE" id="PS50003">
    <property type="entry name" value="PH_DOMAIN"/>
    <property type="match status" value="1"/>
</dbReference>
<feature type="region of interest" description="Disordered" evidence="3">
    <location>
        <begin position="1010"/>
        <end position="1038"/>
    </location>
</feature>
<keyword evidence="1" id="KW-0344">Guanine-nucleotide releasing factor</keyword>
<dbReference type="Gene3D" id="2.30.29.30">
    <property type="entry name" value="Pleckstrin-homology domain (PH domain)/Phosphotyrosine-binding domain (PTB)"/>
    <property type="match status" value="2"/>
</dbReference>
<feature type="region of interest" description="Disordered" evidence="3">
    <location>
        <begin position="136"/>
        <end position="161"/>
    </location>
</feature>
<feature type="compositionally biased region" description="Low complexity" evidence="3">
    <location>
        <begin position="1013"/>
        <end position="1030"/>
    </location>
</feature>
<dbReference type="InterPro" id="IPR035899">
    <property type="entry name" value="DBL_dom_sf"/>
</dbReference>
<reference evidence="8" key="1">
    <citation type="submission" date="2025-08" db="UniProtKB">
        <authorList>
            <consortium name="Ensembl"/>
        </authorList>
    </citation>
    <scope>IDENTIFICATION</scope>
</reference>
<dbReference type="SMART" id="SM00455">
    <property type="entry name" value="RBD"/>
    <property type="match status" value="1"/>
</dbReference>
<feature type="region of interest" description="Disordered" evidence="3">
    <location>
        <begin position="1"/>
        <end position="22"/>
    </location>
</feature>
<dbReference type="PANTHER" id="PTHR46001:SF5">
    <property type="entry name" value="RHO GUANINE NUCLEOTIDE EXCHANGE FACTOR TIAM2"/>
    <property type="match status" value="1"/>
</dbReference>
<dbReference type="SMART" id="SM00233">
    <property type="entry name" value="PH"/>
    <property type="match status" value="2"/>
</dbReference>
<dbReference type="InterPro" id="IPR043537">
    <property type="entry name" value="Tiam1/Tiam2/Sif"/>
</dbReference>
<feature type="domain" description="PDZ" evidence="6">
    <location>
        <begin position="887"/>
        <end position="945"/>
    </location>
</feature>
<dbReference type="OrthoDB" id="8059989at2759"/>
<evidence type="ECO:0000313" key="8">
    <source>
        <dbReference type="Ensembl" id="ENSPKIP00000003841.1"/>
    </source>
</evidence>
<dbReference type="Pfam" id="PF00595">
    <property type="entry name" value="PDZ"/>
    <property type="match status" value="1"/>
</dbReference>
<evidence type="ECO:0000256" key="3">
    <source>
        <dbReference type="SAM" id="MobiDB-lite"/>
    </source>
</evidence>
<dbReference type="FunFam" id="1.20.900.10:FF:000012">
    <property type="entry name" value="T cell lymphoma invasion and metastasis 1"/>
    <property type="match status" value="1"/>
</dbReference>
<reference evidence="8" key="2">
    <citation type="submission" date="2025-09" db="UniProtKB">
        <authorList>
            <consortium name="Ensembl"/>
        </authorList>
    </citation>
    <scope>IDENTIFICATION</scope>
</reference>
<dbReference type="PANTHER" id="PTHR46001">
    <property type="entry name" value="TIAM (MAMMALIAN TUMOR INVASION AND METASTASIS FACTOR) HOMOLOG"/>
    <property type="match status" value="1"/>
</dbReference>
<dbReference type="Proteomes" id="UP000261540">
    <property type="component" value="Unplaced"/>
</dbReference>
<dbReference type="InterPro" id="IPR001331">
    <property type="entry name" value="GDS_CDC24_CS"/>
</dbReference>
<dbReference type="Pfam" id="PF00169">
    <property type="entry name" value="PH"/>
    <property type="match status" value="1"/>
</dbReference>
<dbReference type="Gene3D" id="6.10.140.680">
    <property type="match status" value="1"/>
</dbReference>
<organism evidence="8 9">
    <name type="scientific">Paramormyrops kingsleyae</name>
    <dbReference type="NCBI Taxonomy" id="1676925"/>
    <lineage>
        <taxon>Eukaryota</taxon>
        <taxon>Metazoa</taxon>
        <taxon>Chordata</taxon>
        <taxon>Craniata</taxon>
        <taxon>Vertebrata</taxon>
        <taxon>Euteleostomi</taxon>
        <taxon>Actinopterygii</taxon>
        <taxon>Neopterygii</taxon>
        <taxon>Teleostei</taxon>
        <taxon>Osteoglossocephala</taxon>
        <taxon>Osteoglossomorpha</taxon>
        <taxon>Osteoglossiformes</taxon>
        <taxon>Mormyridae</taxon>
        <taxon>Paramormyrops</taxon>
    </lineage>
</organism>
<dbReference type="GeneTree" id="ENSGT00940000157012"/>
<dbReference type="InterPro" id="IPR055230">
    <property type="entry name" value="PH_Tiam1/2"/>
</dbReference>
<feature type="region of interest" description="Disordered" evidence="3">
    <location>
        <begin position="1515"/>
        <end position="1561"/>
    </location>
</feature>
<dbReference type="STRING" id="1676925.ENSPKIP00000003841"/>
<evidence type="ECO:0000259" key="7">
    <source>
        <dbReference type="PROSITE" id="PS50898"/>
    </source>
</evidence>
<dbReference type="Gene3D" id="2.30.42.10">
    <property type="match status" value="1"/>
</dbReference>
<keyword evidence="9" id="KW-1185">Reference proteome</keyword>
<feature type="compositionally biased region" description="Low complexity" evidence="3">
    <location>
        <begin position="227"/>
        <end position="240"/>
    </location>
</feature>
<feature type="region of interest" description="Disordered" evidence="3">
    <location>
        <begin position="1065"/>
        <end position="1087"/>
    </location>
</feature>
<keyword evidence="2" id="KW-0677">Repeat</keyword>
<evidence type="ECO:0000259" key="6">
    <source>
        <dbReference type="PROSITE" id="PS50106"/>
    </source>
</evidence>
<dbReference type="InterPro" id="IPR036034">
    <property type="entry name" value="PDZ_sf"/>
</dbReference>
<dbReference type="CDD" id="cd01255">
    <property type="entry name" value="PH2_Tiam1_2"/>
    <property type="match status" value="1"/>
</dbReference>
<accession>A0A3B3QEK3</accession>
<name>A0A3B3QEK3_9TELE</name>
<dbReference type="Pfam" id="PF23014">
    <property type="entry name" value="PH_Tiam1"/>
    <property type="match status" value="1"/>
</dbReference>
<feature type="region of interest" description="Disordered" evidence="3">
    <location>
        <begin position="219"/>
        <end position="240"/>
    </location>
</feature>
<feature type="compositionally biased region" description="Polar residues" evidence="3">
    <location>
        <begin position="1"/>
        <end position="10"/>
    </location>
</feature>
<dbReference type="FunFam" id="2.30.29.30:FF:000065">
    <property type="entry name" value="T cell lymphoma invasion and metastasis 1"/>
    <property type="match status" value="1"/>
</dbReference>
<dbReference type="SUPFAM" id="SSF48065">
    <property type="entry name" value="DBL homology domain (DH-domain)"/>
    <property type="match status" value="1"/>
</dbReference>
<feature type="compositionally biased region" description="Basic and acidic residues" evidence="3">
    <location>
        <begin position="373"/>
        <end position="382"/>
    </location>
</feature>
<dbReference type="SMART" id="SM00228">
    <property type="entry name" value="PDZ"/>
    <property type="match status" value="1"/>
</dbReference>
<dbReference type="Pfam" id="PF18385">
    <property type="entry name" value="Tiam_CC_Ex"/>
    <property type="match status" value="1"/>
</dbReference>
<feature type="region of interest" description="Disordered" evidence="3">
    <location>
        <begin position="333"/>
        <end position="426"/>
    </location>
</feature>
<dbReference type="SUPFAM" id="SSF50156">
    <property type="entry name" value="PDZ domain-like"/>
    <property type="match status" value="1"/>
</dbReference>
<feature type="compositionally biased region" description="Low complexity" evidence="3">
    <location>
        <begin position="1523"/>
        <end position="1537"/>
    </location>
</feature>
<dbReference type="PROSITE" id="PS50106">
    <property type="entry name" value="PDZ"/>
    <property type="match status" value="1"/>
</dbReference>
<dbReference type="GO" id="GO:0005085">
    <property type="term" value="F:guanyl-nucleotide exchange factor activity"/>
    <property type="evidence" value="ECO:0007669"/>
    <property type="project" value="UniProtKB-KW"/>
</dbReference>
<evidence type="ECO:0000313" key="9">
    <source>
        <dbReference type="Proteomes" id="UP000261540"/>
    </source>
</evidence>
<dbReference type="InterPro" id="IPR001849">
    <property type="entry name" value="PH_domain"/>
</dbReference>
<dbReference type="Gene3D" id="1.20.900.10">
    <property type="entry name" value="Dbl homology (DH) domain"/>
    <property type="match status" value="1"/>
</dbReference>
<evidence type="ECO:0000256" key="2">
    <source>
        <dbReference type="ARBA" id="ARBA00022737"/>
    </source>
</evidence>
<feature type="compositionally biased region" description="Polar residues" evidence="3">
    <location>
        <begin position="394"/>
        <end position="404"/>
    </location>
</feature>
<dbReference type="SMART" id="SM00325">
    <property type="entry name" value="RhoGEF"/>
    <property type="match status" value="1"/>
</dbReference>
<dbReference type="InterPro" id="IPR040655">
    <property type="entry name" value="TIAM1_CC-Ex"/>
</dbReference>
<dbReference type="Pfam" id="PF00621">
    <property type="entry name" value="RhoGEF"/>
    <property type="match status" value="1"/>
</dbReference>
<dbReference type="InterPro" id="IPR000219">
    <property type="entry name" value="DH_dom"/>
</dbReference>
<feature type="domain" description="RBD" evidence="7">
    <location>
        <begin position="807"/>
        <end position="878"/>
    </location>
</feature>
<feature type="domain" description="PH" evidence="4">
    <location>
        <begin position="482"/>
        <end position="596"/>
    </location>
</feature>
<dbReference type="CDD" id="cd01230">
    <property type="entry name" value="PH1_Tiam1_2"/>
    <property type="match status" value="1"/>
</dbReference>
<evidence type="ECO:0000256" key="1">
    <source>
        <dbReference type="ARBA" id="ARBA00022658"/>
    </source>
</evidence>
<dbReference type="SUPFAM" id="SSF50729">
    <property type="entry name" value="PH domain-like"/>
    <property type="match status" value="2"/>
</dbReference>
<dbReference type="GO" id="GO:0007264">
    <property type="term" value="P:small GTPase-mediated signal transduction"/>
    <property type="evidence" value="ECO:0007669"/>
    <property type="project" value="InterPro"/>
</dbReference>
<feature type="domain" description="DH" evidence="5">
    <location>
        <begin position="1093"/>
        <end position="1287"/>
    </location>
</feature>
<dbReference type="CDD" id="cd00136">
    <property type="entry name" value="PDZ_canonical"/>
    <property type="match status" value="1"/>
</dbReference>
<protein>
    <submittedName>
        <fullName evidence="8">TIAM Rac1 associated GEF 2</fullName>
    </submittedName>
</protein>
<feature type="region of interest" description="Disordered" evidence="3">
    <location>
        <begin position="446"/>
        <end position="465"/>
    </location>
</feature>
<feature type="compositionally biased region" description="Low complexity" evidence="3">
    <location>
        <begin position="147"/>
        <end position="158"/>
    </location>
</feature>
<evidence type="ECO:0000259" key="4">
    <source>
        <dbReference type="PROSITE" id="PS50003"/>
    </source>
</evidence>
<dbReference type="Ensembl" id="ENSPKIT00000027810.1">
    <property type="protein sequence ID" value="ENSPKIP00000003841.1"/>
    <property type="gene ID" value="ENSPKIG00000021169.1"/>
</dbReference>
<proteinExistence type="predicted"/>
<evidence type="ECO:0000259" key="5">
    <source>
        <dbReference type="PROSITE" id="PS50010"/>
    </source>
</evidence>
<dbReference type="PROSITE" id="PS50898">
    <property type="entry name" value="RBD"/>
    <property type="match status" value="1"/>
</dbReference>
<dbReference type="CDD" id="cd00160">
    <property type="entry name" value="RhoGEF"/>
    <property type="match status" value="1"/>
</dbReference>
<dbReference type="InterPro" id="IPR001478">
    <property type="entry name" value="PDZ"/>
</dbReference>
<dbReference type="PROSITE" id="PS50010">
    <property type="entry name" value="DH_2"/>
    <property type="match status" value="1"/>
</dbReference>
<sequence>MGNSESQYSIQGPKGGSLILTGKRKPSSLKFCSSKEEALSPQTWWRGGIGGSGYKSRAAGRGWLSQHKGGQPYVSRHYDYVAKGGKVGGASKQQACSPERSGCGLLMPSENGYCCVNGAQPEGNGFKAASRARNGHTVNGCRPSPASISSTGSGENSSPKVLIKKDGSLRVEFTNNSKLTLDDSTGPVQLLKFCPTVESTPSHCSRVTGVEEFPEALLSGDQADPASRASKSSSLSSEGSWYDAPWGNGVELGEMDTVCSSGVGRSSSTPPVSFSELYRDPSMGGTLPAAEHSPVPFLVLPGTGHRASFTDVLDVPVKEGYLGAKQYSSYTLPCRKARPSPSPEGSAKKDSLKSRMRNFSDWTGSLSRKKRKVQEPRNKEAVECFDSGVDGLTADTSSPSQGSSLLWYPGAAQPPPARSESASALHGNGTLRQNIYENFMRELETGGGGVEQGASTETEDTSSDSLGSLEQLDQLLEKEQGVVRRAGWLSFKPLVTLHKDRKLELVTRRKWRQYWVTLKGCTLLFYETYSKSTAEQDLSPRYALFAEDSVVQSVPEHPKKENVFCLSNSYGDVYLFQASSQTDLENWVTAVHSACASLFARRHGKEDTVRLLRSQTRGLLQKIDMDGKMKKMAELQLSIVSDPRNRKAIESQIQQWEQNLEKFNMDLFRMRCYLASLQGGELPNPKSLLATASRPSKMALGRLGIFSVSSFHALICSRDEASMRKRSLSASQKMRSKRGLFSSLKGLDNLTKRGREKRPSVSQIFDSNAGGQLSLFPPSSSERLDGLANLYSVEPLEGHHWDSSPETLTYVYMPDNQAIAVPIKRDHTVKDVLALACKVQQLEASLHGLRVRGGAAQEAEFAVPGSSELLADLVYDALEIFPLSVFTVRLSRPSSTVDFGFAVTGHVDGYGSSRIFVSEVLPDGMAVNEGLRQGDEILVLNGKSIAALDLGLMQEFFCEQSLSLSIRRDAAPEEAGSAWADLESREPCPPVPIPNQMQLLEQFLDRHRSTQTSSDVSVVPDVPGSSVGPDMEIRPGRRSPWMEQHDAGVEAVCTLYQTFQEGSEGLMDTHKDPTGDDPGPMRPYPRHMPATERLRKVIQELVDTEKSYVKDLSCLFEIYLKPLQNETFLTQDEMESLFGSLPEMLDFQKVFLQTLEERIASSPDFNTLETPVEFKKLLFSLGAPFLYYADHFKLYSGFCANHIKVQKVLERAKTDRAFKEFLDARNPTKQHSSTLESYLIKPVQRVLKYPLLLRELVSLTDTDSEEHHHLTEALKAMEKVASHINEMQKIYEDYGTVFDQLVAEQSGTEKEVTEISMGEFLMHSTVMWLNPFPSLGRMRKEPELTVFVFKKAVILVYRENNKLKKKMTAGRSSYSHGDLDPFKFRWLIPLSALQVRLGNTAGTEKNCIWELIHTKSELEGRPETVFQLCSSVPECMASIVKVIRSVLRENVRRNREGLIPLRKTVPASARIGSSRASWLCKQPSLEVPAHLSTSKAGHPDSDEGSLSSRTHLIEGQAERKGQAPRNQRRGPQQRPSPDGSVKESDILSDDEDLGETTRSVSPASAIEAQFRRLKMVEQTACGELAPYVQPEGGDVDTPEKQSRLLRSHPCIKRKNNSLRRNKGALLSMKQQSRSLDSQEEPPSMDLNTLLEREFSVQSLTSVVNEDCFYNMESTDSGPVPTL</sequence>
<dbReference type="PROSITE" id="PS00741">
    <property type="entry name" value="DH_1"/>
    <property type="match status" value="1"/>
</dbReference>
<dbReference type="Pfam" id="PF02196">
    <property type="entry name" value="RBD"/>
    <property type="match status" value="1"/>
</dbReference>
<dbReference type="InterPro" id="IPR003116">
    <property type="entry name" value="RBD_dom"/>
</dbReference>